<dbReference type="PANTHER" id="PTHR33138">
    <property type="entry name" value="OS01G0690200 PROTEIN"/>
    <property type="match status" value="1"/>
</dbReference>
<evidence type="ECO:0000313" key="6">
    <source>
        <dbReference type="Proteomes" id="UP001180020"/>
    </source>
</evidence>
<evidence type="ECO:0000256" key="1">
    <source>
        <dbReference type="ARBA" id="ARBA00004167"/>
    </source>
</evidence>
<dbReference type="GO" id="GO:0030247">
    <property type="term" value="F:polysaccharide binding"/>
    <property type="evidence" value="ECO:0007669"/>
    <property type="project" value="InterPro"/>
</dbReference>
<feature type="signal peptide" evidence="3">
    <location>
        <begin position="1"/>
        <end position="22"/>
    </location>
</feature>
<evidence type="ECO:0000256" key="3">
    <source>
        <dbReference type="SAM" id="SignalP"/>
    </source>
</evidence>
<dbReference type="PANTHER" id="PTHR33138:SF30">
    <property type="entry name" value="LEAF RUST 10 DISEASE-RESISTANCE LOCUS RECEPTOR-LIKE PROTEIN KINASE-LIKE 2.7"/>
    <property type="match status" value="1"/>
</dbReference>
<proteinExistence type="predicted"/>
<feature type="domain" description="Wall-associated receptor kinase galacturonan-binding" evidence="4">
    <location>
        <begin position="29"/>
        <end position="92"/>
    </location>
</feature>
<keyword evidence="2 3" id="KW-0732">Signal</keyword>
<reference evidence="5" key="1">
    <citation type="journal article" date="2023" name="Nat. Commun.">
        <title>Diploid and tetraploid genomes of Acorus and the evolution of monocots.</title>
        <authorList>
            <person name="Ma L."/>
            <person name="Liu K.W."/>
            <person name="Li Z."/>
            <person name="Hsiao Y.Y."/>
            <person name="Qi Y."/>
            <person name="Fu T."/>
            <person name="Tang G.D."/>
            <person name="Zhang D."/>
            <person name="Sun W.H."/>
            <person name="Liu D.K."/>
            <person name="Li Y."/>
            <person name="Chen G.Z."/>
            <person name="Liu X.D."/>
            <person name="Liao X.Y."/>
            <person name="Jiang Y.T."/>
            <person name="Yu X."/>
            <person name="Hao Y."/>
            <person name="Huang J."/>
            <person name="Zhao X.W."/>
            <person name="Ke S."/>
            <person name="Chen Y.Y."/>
            <person name="Wu W.L."/>
            <person name="Hsu J.L."/>
            <person name="Lin Y.F."/>
            <person name="Huang M.D."/>
            <person name="Li C.Y."/>
            <person name="Huang L."/>
            <person name="Wang Z.W."/>
            <person name="Zhao X."/>
            <person name="Zhong W.Y."/>
            <person name="Peng D.H."/>
            <person name="Ahmad S."/>
            <person name="Lan S."/>
            <person name="Zhang J.S."/>
            <person name="Tsai W.C."/>
            <person name="Van de Peer Y."/>
            <person name="Liu Z.J."/>
        </authorList>
    </citation>
    <scope>NUCLEOTIDE SEQUENCE</scope>
    <source>
        <strain evidence="5">CP</strain>
    </source>
</reference>
<keyword evidence="6" id="KW-1185">Reference proteome</keyword>
<reference evidence="5" key="2">
    <citation type="submission" date="2023-06" db="EMBL/GenBank/DDBJ databases">
        <authorList>
            <person name="Ma L."/>
            <person name="Liu K.-W."/>
            <person name="Li Z."/>
            <person name="Hsiao Y.-Y."/>
            <person name="Qi Y."/>
            <person name="Fu T."/>
            <person name="Tang G."/>
            <person name="Zhang D."/>
            <person name="Sun W.-H."/>
            <person name="Liu D.-K."/>
            <person name="Li Y."/>
            <person name="Chen G.-Z."/>
            <person name="Liu X.-D."/>
            <person name="Liao X.-Y."/>
            <person name="Jiang Y.-T."/>
            <person name="Yu X."/>
            <person name="Hao Y."/>
            <person name="Huang J."/>
            <person name="Zhao X.-W."/>
            <person name="Ke S."/>
            <person name="Chen Y.-Y."/>
            <person name="Wu W.-L."/>
            <person name="Hsu J.-L."/>
            <person name="Lin Y.-F."/>
            <person name="Huang M.-D."/>
            <person name="Li C.-Y."/>
            <person name="Huang L."/>
            <person name="Wang Z.-W."/>
            <person name="Zhao X."/>
            <person name="Zhong W.-Y."/>
            <person name="Peng D.-H."/>
            <person name="Ahmad S."/>
            <person name="Lan S."/>
            <person name="Zhang J.-S."/>
            <person name="Tsai W.-C."/>
            <person name="Van De Peer Y."/>
            <person name="Liu Z.-J."/>
        </authorList>
    </citation>
    <scope>NUCLEOTIDE SEQUENCE</scope>
    <source>
        <strain evidence="5">CP</strain>
        <tissue evidence="5">Leaves</tissue>
    </source>
</reference>
<comment type="caution">
    <text evidence="5">The sequence shown here is derived from an EMBL/GenBank/DDBJ whole genome shotgun (WGS) entry which is preliminary data.</text>
</comment>
<evidence type="ECO:0000259" key="4">
    <source>
        <dbReference type="Pfam" id="PF13947"/>
    </source>
</evidence>
<evidence type="ECO:0000256" key="2">
    <source>
        <dbReference type="ARBA" id="ARBA00022729"/>
    </source>
</evidence>
<dbReference type="InterPro" id="IPR025287">
    <property type="entry name" value="WAK_GUB"/>
</dbReference>
<dbReference type="GO" id="GO:0016020">
    <property type="term" value="C:membrane"/>
    <property type="evidence" value="ECO:0007669"/>
    <property type="project" value="UniProtKB-SubCell"/>
</dbReference>
<dbReference type="EMBL" id="JAUJYO010000014">
    <property type="protein sequence ID" value="KAK1298282.1"/>
    <property type="molecule type" value="Genomic_DNA"/>
</dbReference>
<dbReference type="Proteomes" id="UP001180020">
    <property type="component" value="Unassembled WGS sequence"/>
</dbReference>
<gene>
    <name evidence="5" type="ORF">QJS10_CPB14g00233</name>
</gene>
<feature type="chain" id="PRO_5043877519" description="Wall-associated receptor kinase galacturonan-binding domain-containing protein" evidence="3">
    <location>
        <begin position="23"/>
        <end position="252"/>
    </location>
</feature>
<dbReference type="AlphaFoldDB" id="A0AAV9DDX6"/>
<sequence length="252" mass="28507">MRNQEFLLLLSLGFFICIPCLARNLKKSCPPSSCGDLHNIRYPFRLKDDPLSCGNPDFELSCVANQTVLLIQNMTFYVKEINYTSGNLRIMDVGLANDTCPFPHYHTTINQFEQDDRFCFPTIEDPFEQIVFVICSQVFSDGHYIFIPCASTAKEKVHVAKAYELHYLQSSCRRVASVPVNQQDLSVLDWGVNFSSSVAGVLTSGFSYEWSEKRRGCNVTRFNSSCIFNCLKIATSELSVVDETYGSSFVDE</sequence>
<name>A0AAV9DDX6_ACOCL</name>
<organism evidence="5 6">
    <name type="scientific">Acorus calamus</name>
    <name type="common">Sweet flag</name>
    <dbReference type="NCBI Taxonomy" id="4465"/>
    <lineage>
        <taxon>Eukaryota</taxon>
        <taxon>Viridiplantae</taxon>
        <taxon>Streptophyta</taxon>
        <taxon>Embryophyta</taxon>
        <taxon>Tracheophyta</taxon>
        <taxon>Spermatophyta</taxon>
        <taxon>Magnoliopsida</taxon>
        <taxon>Liliopsida</taxon>
        <taxon>Acoraceae</taxon>
        <taxon>Acorus</taxon>
    </lineage>
</organism>
<accession>A0AAV9DDX6</accession>
<dbReference type="Pfam" id="PF13947">
    <property type="entry name" value="GUB_WAK_bind"/>
    <property type="match status" value="1"/>
</dbReference>
<comment type="subcellular location">
    <subcellularLocation>
        <location evidence="1">Membrane</location>
        <topology evidence="1">Single-pass membrane protein</topology>
    </subcellularLocation>
</comment>
<protein>
    <recommendedName>
        <fullName evidence="4">Wall-associated receptor kinase galacturonan-binding domain-containing protein</fullName>
    </recommendedName>
</protein>
<evidence type="ECO:0000313" key="5">
    <source>
        <dbReference type="EMBL" id="KAK1298282.1"/>
    </source>
</evidence>